<evidence type="ECO:0000313" key="2">
    <source>
        <dbReference type="EMBL" id="KAK7414379.1"/>
    </source>
</evidence>
<dbReference type="EMBL" id="JAZAVJ010000104">
    <property type="protein sequence ID" value="KAK7414379.1"/>
    <property type="molecule type" value="Genomic_DNA"/>
</dbReference>
<organism evidence="2 3">
    <name type="scientific">Neonectria punicea</name>
    <dbReference type="NCBI Taxonomy" id="979145"/>
    <lineage>
        <taxon>Eukaryota</taxon>
        <taxon>Fungi</taxon>
        <taxon>Dikarya</taxon>
        <taxon>Ascomycota</taxon>
        <taxon>Pezizomycotina</taxon>
        <taxon>Sordariomycetes</taxon>
        <taxon>Hypocreomycetidae</taxon>
        <taxon>Hypocreales</taxon>
        <taxon>Nectriaceae</taxon>
        <taxon>Neonectria</taxon>
    </lineage>
</organism>
<evidence type="ECO:0000313" key="3">
    <source>
        <dbReference type="Proteomes" id="UP001498476"/>
    </source>
</evidence>
<proteinExistence type="predicted"/>
<keyword evidence="3" id="KW-1185">Reference proteome</keyword>
<gene>
    <name evidence="2" type="ORF">QQX98_006744</name>
</gene>
<feature type="region of interest" description="Disordered" evidence="1">
    <location>
        <begin position="1"/>
        <end position="78"/>
    </location>
</feature>
<evidence type="ECO:0000256" key="1">
    <source>
        <dbReference type="SAM" id="MobiDB-lite"/>
    </source>
</evidence>
<protein>
    <submittedName>
        <fullName evidence="2">Uncharacterized protein</fullName>
    </submittedName>
</protein>
<feature type="compositionally biased region" description="Acidic residues" evidence="1">
    <location>
        <begin position="12"/>
        <end position="38"/>
    </location>
</feature>
<accession>A0ABR1H0H1</accession>
<dbReference type="Proteomes" id="UP001498476">
    <property type="component" value="Unassembled WGS sequence"/>
</dbReference>
<comment type="caution">
    <text evidence="2">The sequence shown here is derived from an EMBL/GenBank/DDBJ whole genome shotgun (WGS) entry which is preliminary data.</text>
</comment>
<name>A0ABR1H0H1_9HYPO</name>
<reference evidence="2 3" key="1">
    <citation type="journal article" date="2025" name="Microbiol. Resour. Announc.">
        <title>Draft genome sequences for Neonectria magnoliae and Neonectria punicea, canker pathogens of Liriodendron tulipifera and Acer saccharum in West Virginia.</title>
        <authorList>
            <person name="Petronek H.M."/>
            <person name="Kasson M.T."/>
            <person name="Metheny A.M."/>
            <person name="Stauder C.M."/>
            <person name="Lovett B."/>
            <person name="Lynch S.C."/>
            <person name="Garnas J.R."/>
            <person name="Kasson L.R."/>
            <person name="Stajich J.E."/>
        </authorList>
    </citation>
    <scope>NUCLEOTIDE SEQUENCE [LARGE SCALE GENOMIC DNA]</scope>
    <source>
        <strain evidence="2 3">NRRL 64653</strain>
    </source>
</reference>
<sequence>MPSFLSSFLNDFPEDDDDDNDNDDDDDSDDEDDTDDDAGQASEFPSAFPLRSQADSGWAKRKAGAEGETASGDESPTAAGAVWEVPCSACVTRMGKDGAAGLCRDQVNASAGGCAACARVHKTCVPLPFAAVADARALVEAL</sequence>